<dbReference type="AlphaFoldDB" id="A0A9N9SP89"/>
<organism evidence="3 4">
    <name type="scientific">Phaedon cochleariae</name>
    <name type="common">Mustard beetle</name>
    <dbReference type="NCBI Taxonomy" id="80249"/>
    <lineage>
        <taxon>Eukaryota</taxon>
        <taxon>Metazoa</taxon>
        <taxon>Ecdysozoa</taxon>
        <taxon>Arthropoda</taxon>
        <taxon>Hexapoda</taxon>
        <taxon>Insecta</taxon>
        <taxon>Pterygota</taxon>
        <taxon>Neoptera</taxon>
        <taxon>Endopterygota</taxon>
        <taxon>Coleoptera</taxon>
        <taxon>Polyphaga</taxon>
        <taxon>Cucujiformia</taxon>
        <taxon>Chrysomeloidea</taxon>
        <taxon>Chrysomelidae</taxon>
        <taxon>Chrysomelinae</taxon>
        <taxon>Chrysomelini</taxon>
        <taxon>Phaedon</taxon>
    </lineage>
</organism>
<name>A0A9N9SP89_PHACE</name>
<evidence type="ECO:0008006" key="5">
    <source>
        <dbReference type="Google" id="ProtNLM"/>
    </source>
</evidence>
<dbReference type="Gene3D" id="3.30.70.1820">
    <property type="entry name" value="L1 transposable element, RRM domain"/>
    <property type="match status" value="1"/>
</dbReference>
<dbReference type="Proteomes" id="UP001153737">
    <property type="component" value="Chromosome 8"/>
</dbReference>
<keyword evidence="4" id="KW-1185">Reference proteome</keyword>
<proteinExistence type="predicted"/>
<accession>A0A9N9SP89</accession>
<dbReference type="OrthoDB" id="6777367at2759"/>
<protein>
    <recommendedName>
        <fullName evidence="5">Endonuclease-reverse transcriptase</fullName>
    </recommendedName>
</protein>
<keyword evidence="1" id="KW-0175">Coiled coil</keyword>
<feature type="compositionally biased region" description="Polar residues" evidence="2">
    <location>
        <begin position="229"/>
        <end position="246"/>
    </location>
</feature>
<reference evidence="3" key="1">
    <citation type="submission" date="2022-01" db="EMBL/GenBank/DDBJ databases">
        <authorList>
            <person name="King R."/>
        </authorList>
    </citation>
    <scope>NUCLEOTIDE SEQUENCE</scope>
</reference>
<reference evidence="3" key="2">
    <citation type="submission" date="2022-10" db="EMBL/GenBank/DDBJ databases">
        <authorList>
            <consortium name="ENA_rothamsted_submissions"/>
            <consortium name="culmorum"/>
            <person name="King R."/>
        </authorList>
    </citation>
    <scope>NUCLEOTIDE SEQUENCE</scope>
</reference>
<dbReference type="PANTHER" id="PTHR37445:SF3">
    <property type="entry name" value="ZINC FINGER PHD-TYPE DOMAIN-CONTAINING PROTEIN"/>
    <property type="match status" value="1"/>
</dbReference>
<dbReference type="EMBL" id="OU896714">
    <property type="protein sequence ID" value="CAG9824525.1"/>
    <property type="molecule type" value="Genomic_DNA"/>
</dbReference>
<dbReference type="PANTHER" id="PTHR37445">
    <property type="entry name" value="PROTEIN CBG24663"/>
    <property type="match status" value="1"/>
</dbReference>
<evidence type="ECO:0000313" key="3">
    <source>
        <dbReference type="EMBL" id="CAG9824525.1"/>
    </source>
</evidence>
<feature type="region of interest" description="Disordered" evidence="2">
    <location>
        <begin position="219"/>
        <end position="246"/>
    </location>
</feature>
<evidence type="ECO:0000256" key="2">
    <source>
        <dbReference type="SAM" id="MobiDB-lite"/>
    </source>
</evidence>
<gene>
    <name evidence="3" type="ORF">PHAECO_LOCUS11654</name>
</gene>
<feature type="coiled-coil region" evidence="1">
    <location>
        <begin position="20"/>
        <end position="72"/>
    </location>
</feature>
<evidence type="ECO:0000256" key="1">
    <source>
        <dbReference type="SAM" id="Coils"/>
    </source>
</evidence>
<evidence type="ECO:0000313" key="4">
    <source>
        <dbReference type="Proteomes" id="UP001153737"/>
    </source>
</evidence>
<sequence length="246" mass="28622">MSRDSAKPSPVTNEDIFNTLQGIIKQNQDLKDEIHTLKNEIKEELNNLKQKNEELENENKSLKNRLISTEHKLKKYNIVIYGLKEVKEGNEFTQTLSFLQNQVKVNCSEKDIRDAYRIGKQKITGRIRPTLVELSTYKVKKEIFQQVHNLKGLQIFVSNDYTKEELDKRKVLSDNLKLAKAQNLQANIKNNNLLVESQLFTYEDLLNIPISSRNFRKKKFTGKEEDIKPTNQRKNSTRTTSKSGHS</sequence>